<evidence type="ECO:0000256" key="1">
    <source>
        <dbReference type="ARBA" id="ARBA00022723"/>
    </source>
</evidence>
<evidence type="ECO:0000256" key="4">
    <source>
        <dbReference type="ARBA" id="ARBA00023125"/>
    </source>
</evidence>
<evidence type="ECO:0000256" key="7">
    <source>
        <dbReference type="SAM" id="MobiDB-lite"/>
    </source>
</evidence>
<name>A0A9P9A2F9_9PEZI</name>
<organism evidence="9 10">
    <name type="scientific">Truncatella angustata</name>
    <dbReference type="NCBI Taxonomy" id="152316"/>
    <lineage>
        <taxon>Eukaryota</taxon>
        <taxon>Fungi</taxon>
        <taxon>Dikarya</taxon>
        <taxon>Ascomycota</taxon>
        <taxon>Pezizomycotina</taxon>
        <taxon>Sordariomycetes</taxon>
        <taxon>Xylariomycetidae</taxon>
        <taxon>Amphisphaeriales</taxon>
        <taxon>Sporocadaceae</taxon>
        <taxon>Truncatella</taxon>
    </lineage>
</organism>
<proteinExistence type="predicted"/>
<evidence type="ECO:0000313" key="9">
    <source>
        <dbReference type="EMBL" id="KAH6659357.1"/>
    </source>
</evidence>
<gene>
    <name evidence="9" type="ORF">BKA67DRAFT_529512</name>
</gene>
<feature type="compositionally biased region" description="Basic and acidic residues" evidence="7">
    <location>
        <begin position="125"/>
        <end position="140"/>
    </location>
</feature>
<keyword evidence="5" id="KW-0804">Transcription</keyword>
<keyword evidence="3" id="KW-0805">Transcription regulation</keyword>
<evidence type="ECO:0000313" key="10">
    <source>
        <dbReference type="Proteomes" id="UP000758603"/>
    </source>
</evidence>
<dbReference type="Pfam" id="PF00172">
    <property type="entry name" value="Zn_clus"/>
    <property type="match status" value="1"/>
</dbReference>
<reference evidence="9" key="1">
    <citation type="journal article" date="2021" name="Nat. Commun.">
        <title>Genetic determinants of endophytism in the Arabidopsis root mycobiome.</title>
        <authorList>
            <person name="Mesny F."/>
            <person name="Miyauchi S."/>
            <person name="Thiergart T."/>
            <person name="Pickel B."/>
            <person name="Atanasova L."/>
            <person name="Karlsson M."/>
            <person name="Huettel B."/>
            <person name="Barry K.W."/>
            <person name="Haridas S."/>
            <person name="Chen C."/>
            <person name="Bauer D."/>
            <person name="Andreopoulos W."/>
            <person name="Pangilinan J."/>
            <person name="LaButti K."/>
            <person name="Riley R."/>
            <person name="Lipzen A."/>
            <person name="Clum A."/>
            <person name="Drula E."/>
            <person name="Henrissat B."/>
            <person name="Kohler A."/>
            <person name="Grigoriev I.V."/>
            <person name="Martin F.M."/>
            <person name="Hacquard S."/>
        </authorList>
    </citation>
    <scope>NUCLEOTIDE SEQUENCE</scope>
    <source>
        <strain evidence="9">MPI-SDFR-AT-0073</strain>
    </source>
</reference>
<dbReference type="InterPro" id="IPR036864">
    <property type="entry name" value="Zn2-C6_fun-type_DNA-bd_sf"/>
</dbReference>
<dbReference type="PROSITE" id="PS00463">
    <property type="entry name" value="ZN2_CY6_FUNGAL_1"/>
    <property type="match status" value="1"/>
</dbReference>
<evidence type="ECO:0000256" key="5">
    <source>
        <dbReference type="ARBA" id="ARBA00023163"/>
    </source>
</evidence>
<dbReference type="EMBL" id="JAGPXC010000001">
    <property type="protein sequence ID" value="KAH6659357.1"/>
    <property type="molecule type" value="Genomic_DNA"/>
</dbReference>
<dbReference type="PROSITE" id="PS50048">
    <property type="entry name" value="ZN2_CY6_FUNGAL_2"/>
    <property type="match status" value="1"/>
</dbReference>
<dbReference type="AlphaFoldDB" id="A0A9P9A2F9"/>
<dbReference type="RefSeq" id="XP_045963488.1">
    <property type="nucleotide sequence ID" value="XM_046099079.1"/>
</dbReference>
<comment type="caution">
    <text evidence="9">The sequence shown here is derived from an EMBL/GenBank/DDBJ whole genome shotgun (WGS) entry which is preliminary data.</text>
</comment>
<dbReference type="SMART" id="SM00066">
    <property type="entry name" value="GAL4"/>
    <property type="match status" value="1"/>
</dbReference>
<sequence length="614" mass="67412">MQAYRQTGEQTYVRLGHRRGVSDLARFAGNLTWASIETECHPGTRAYPSPPMSGGSPTFPPKPVQEAGTRGQSSFQATSHDVYHPVSTAHGTDTGAAYAHPVSTPMQPHPSHTTAAGTRPYPPEPPERLAHVGGRPEERFGPPLSLPGISGPQQRQYSLPPVAGPMPTASPYSLPPRPPTSEGGPYASPKSQRKTKGHVASACVPCKRAHLRCDAQRPCSRCLSNGKEDACVDVQHKKRGRPRLRDDRETRFDASRFQHDPVLRRPVSLYAPVSAPAVPFDDPLRRSQSYRILKSQPTEPIPPRYLERGSTNDANIFPAPFMMQSRPPEPLAFLTVDLEIARVTSIFVEAIGAGHAQSILARKLEDIIAPQERDRVAALQRALQEEQGRKEPNYLPPIFGRQDMDRVVHSLPHDAEFVSRLPLDRHDVFTFLSTQGQGRQYPIRIGLVKENSIYFVVLVLIMHPQTYPHPTPSPHARDVPYPYQAQPYAPQPTPVSASFETNRVRFGDPRDQRGVAQAPRSTAMAAQARGVLSPGVSPNVPSYAATSGRFEHPAGPSYQIPRSELSSTRAPAQPGYQLPPIRSQGQPAPPVDPRVGRVDIGGLIDRPDPARRVP</sequence>
<evidence type="ECO:0000256" key="6">
    <source>
        <dbReference type="ARBA" id="ARBA00023242"/>
    </source>
</evidence>
<dbReference type="InterPro" id="IPR001138">
    <property type="entry name" value="Zn2Cys6_DnaBD"/>
</dbReference>
<keyword evidence="1" id="KW-0479">Metal-binding</keyword>
<evidence type="ECO:0000259" key="8">
    <source>
        <dbReference type="PROSITE" id="PS50048"/>
    </source>
</evidence>
<dbReference type="GO" id="GO:0008270">
    <property type="term" value="F:zinc ion binding"/>
    <property type="evidence" value="ECO:0007669"/>
    <property type="project" value="InterPro"/>
</dbReference>
<dbReference type="InterPro" id="IPR050335">
    <property type="entry name" value="ERT1_acuK_gluconeogen_tf"/>
</dbReference>
<evidence type="ECO:0000256" key="2">
    <source>
        <dbReference type="ARBA" id="ARBA00022833"/>
    </source>
</evidence>
<dbReference type="Gene3D" id="4.10.240.10">
    <property type="entry name" value="Zn(2)-C6 fungal-type DNA-binding domain"/>
    <property type="match status" value="1"/>
</dbReference>
<accession>A0A9P9A2F9</accession>
<protein>
    <recommendedName>
        <fullName evidence="8">Zn(2)-C6 fungal-type domain-containing protein</fullName>
    </recommendedName>
</protein>
<dbReference type="GO" id="GO:0003677">
    <property type="term" value="F:DNA binding"/>
    <property type="evidence" value="ECO:0007669"/>
    <property type="project" value="UniProtKB-KW"/>
</dbReference>
<feature type="domain" description="Zn(2)-C6 fungal-type" evidence="8">
    <location>
        <begin position="202"/>
        <end position="233"/>
    </location>
</feature>
<dbReference type="GeneID" id="70127971"/>
<dbReference type="Proteomes" id="UP000758603">
    <property type="component" value="Unassembled WGS sequence"/>
</dbReference>
<dbReference type="PANTHER" id="PTHR47659:SF4">
    <property type="entry name" value="ZN(II)2CYS6 TRANSCRIPTION FACTOR (EUROFUNG)"/>
    <property type="match status" value="1"/>
</dbReference>
<feature type="compositionally biased region" description="Low complexity" evidence="7">
    <location>
        <begin position="141"/>
        <end position="152"/>
    </location>
</feature>
<keyword evidence="10" id="KW-1185">Reference proteome</keyword>
<dbReference type="SUPFAM" id="SSF57701">
    <property type="entry name" value="Zn2/Cys6 DNA-binding domain"/>
    <property type="match status" value="1"/>
</dbReference>
<feature type="compositionally biased region" description="Polar residues" evidence="7">
    <location>
        <begin position="70"/>
        <end position="79"/>
    </location>
</feature>
<keyword evidence="6" id="KW-0539">Nucleus</keyword>
<dbReference type="CDD" id="cd00067">
    <property type="entry name" value="GAL4"/>
    <property type="match status" value="1"/>
</dbReference>
<feature type="region of interest" description="Disordered" evidence="7">
    <location>
        <begin position="42"/>
        <end position="197"/>
    </location>
</feature>
<dbReference type="GO" id="GO:0000981">
    <property type="term" value="F:DNA-binding transcription factor activity, RNA polymerase II-specific"/>
    <property type="evidence" value="ECO:0007669"/>
    <property type="project" value="InterPro"/>
</dbReference>
<keyword evidence="2" id="KW-0862">Zinc</keyword>
<evidence type="ECO:0000256" key="3">
    <source>
        <dbReference type="ARBA" id="ARBA00023015"/>
    </source>
</evidence>
<feature type="compositionally biased region" description="Polar residues" evidence="7">
    <location>
        <begin position="104"/>
        <end position="116"/>
    </location>
</feature>
<dbReference type="PANTHER" id="PTHR47659">
    <property type="entry name" value="ZN(II)2CYS6 TRANSCRIPTION FACTOR (EUROFUNG)-RELATED"/>
    <property type="match status" value="1"/>
</dbReference>
<keyword evidence="4" id="KW-0238">DNA-binding</keyword>
<dbReference type="OrthoDB" id="5575144at2759"/>
<feature type="region of interest" description="Disordered" evidence="7">
    <location>
        <begin position="505"/>
        <end position="614"/>
    </location>
</feature>
<feature type="compositionally biased region" description="Basic and acidic residues" evidence="7">
    <location>
        <begin position="605"/>
        <end position="614"/>
    </location>
</feature>